<protein>
    <submittedName>
        <fullName evidence="3">Uncharacterized protein</fullName>
    </submittedName>
</protein>
<keyword evidence="4" id="KW-1185">Reference proteome</keyword>
<evidence type="ECO:0000313" key="3">
    <source>
        <dbReference type="EMBL" id="TNN85977.1"/>
    </source>
</evidence>
<proteinExistence type="predicted"/>
<keyword evidence="2" id="KW-0812">Transmembrane</keyword>
<sequence>MALTLFGLLKRQLPPPWSRNWMYSSTLQRENFLGRYVLYPVSSMMQPSQASGHLQSPVKKTPRKKSTDLGTKTKTTISLPLCVVNSECNLGSTITFALKILDRGFANVSLGSPQPTRHLLLTHLVITVTSSAFPLTVIYTVWTHKRSRAAGT</sequence>
<evidence type="ECO:0000256" key="1">
    <source>
        <dbReference type="SAM" id="MobiDB-lite"/>
    </source>
</evidence>
<accession>A0A4Z2J7H6</accession>
<dbReference type="Proteomes" id="UP000314294">
    <property type="component" value="Unassembled WGS sequence"/>
</dbReference>
<evidence type="ECO:0000256" key="2">
    <source>
        <dbReference type="SAM" id="Phobius"/>
    </source>
</evidence>
<organism evidence="3 4">
    <name type="scientific">Liparis tanakae</name>
    <name type="common">Tanaka's snailfish</name>
    <dbReference type="NCBI Taxonomy" id="230148"/>
    <lineage>
        <taxon>Eukaryota</taxon>
        <taxon>Metazoa</taxon>
        <taxon>Chordata</taxon>
        <taxon>Craniata</taxon>
        <taxon>Vertebrata</taxon>
        <taxon>Euteleostomi</taxon>
        <taxon>Actinopterygii</taxon>
        <taxon>Neopterygii</taxon>
        <taxon>Teleostei</taxon>
        <taxon>Neoteleostei</taxon>
        <taxon>Acanthomorphata</taxon>
        <taxon>Eupercaria</taxon>
        <taxon>Perciformes</taxon>
        <taxon>Cottioidei</taxon>
        <taxon>Cottales</taxon>
        <taxon>Liparidae</taxon>
        <taxon>Liparis</taxon>
    </lineage>
</organism>
<name>A0A4Z2J7H6_9TELE</name>
<feature type="transmembrane region" description="Helical" evidence="2">
    <location>
        <begin position="120"/>
        <end position="142"/>
    </location>
</feature>
<keyword evidence="2" id="KW-1133">Transmembrane helix</keyword>
<gene>
    <name evidence="3" type="ORF">EYF80_003821</name>
</gene>
<evidence type="ECO:0000313" key="4">
    <source>
        <dbReference type="Proteomes" id="UP000314294"/>
    </source>
</evidence>
<feature type="region of interest" description="Disordered" evidence="1">
    <location>
        <begin position="48"/>
        <end position="70"/>
    </location>
</feature>
<reference evidence="3 4" key="1">
    <citation type="submission" date="2019-03" db="EMBL/GenBank/DDBJ databases">
        <title>First draft genome of Liparis tanakae, snailfish: a comprehensive survey of snailfish specific genes.</title>
        <authorList>
            <person name="Kim W."/>
            <person name="Song I."/>
            <person name="Jeong J.-H."/>
            <person name="Kim D."/>
            <person name="Kim S."/>
            <person name="Ryu S."/>
            <person name="Song J.Y."/>
            <person name="Lee S.K."/>
        </authorList>
    </citation>
    <scope>NUCLEOTIDE SEQUENCE [LARGE SCALE GENOMIC DNA]</scope>
    <source>
        <tissue evidence="3">Muscle</tissue>
    </source>
</reference>
<keyword evidence="2" id="KW-0472">Membrane</keyword>
<comment type="caution">
    <text evidence="3">The sequence shown here is derived from an EMBL/GenBank/DDBJ whole genome shotgun (WGS) entry which is preliminary data.</text>
</comment>
<dbReference type="AlphaFoldDB" id="A0A4Z2J7H6"/>
<dbReference type="EMBL" id="SRLO01000018">
    <property type="protein sequence ID" value="TNN85977.1"/>
    <property type="molecule type" value="Genomic_DNA"/>
</dbReference>